<dbReference type="AlphaFoldDB" id="B4RFH7"/>
<sequence length="168" mass="17612">MRPAPGGAAWGFQFARHPMDDKALQEAVAQAVERLSDGAPVAASVAGGVVTLTGAVQDEMRRTVIEQELLRLPEVLDVRNHLHVAAPVGDLRTQLRILLETHDVDAGGIVIEEADGALTLSGTATGWFDRDAAERLAWTLPGVASVTNRIVLPPGAVEPDDGSAGLPS</sequence>
<dbReference type="KEGG" id="pzu:PHZ_c0644"/>
<feature type="domain" description="BON" evidence="1">
    <location>
        <begin position="83"/>
        <end position="154"/>
    </location>
</feature>
<evidence type="ECO:0000313" key="2">
    <source>
        <dbReference type="EMBL" id="ACG77058.1"/>
    </source>
</evidence>
<dbReference type="STRING" id="450851.PHZ_c0644"/>
<name>B4RFH7_PHEZH</name>
<dbReference type="eggNOG" id="COG2823">
    <property type="taxonomic scope" value="Bacteria"/>
</dbReference>
<dbReference type="PROSITE" id="PS50914">
    <property type="entry name" value="BON"/>
    <property type="match status" value="2"/>
</dbReference>
<dbReference type="Gene3D" id="3.30.1340.30">
    <property type="match status" value="2"/>
</dbReference>
<organism evidence="2 3">
    <name type="scientific">Phenylobacterium zucineum (strain HLK1)</name>
    <dbReference type="NCBI Taxonomy" id="450851"/>
    <lineage>
        <taxon>Bacteria</taxon>
        <taxon>Pseudomonadati</taxon>
        <taxon>Pseudomonadota</taxon>
        <taxon>Alphaproteobacteria</taxon>
        <taxon>Caulobacterales</taxon>
        <taxon>Caulobacteraceae</taxon>
        <taxon>Phenylobacterium</taxon>
    </lineage>
</organism>
<proteinExistence type="predicted"/>
<protein>
    <submittedName>
        <fullName evidence="2">Hyperosmotically inducible periplasmic protein, RpoS-dependent stationary phase protein</fullName>
    </submittedName>
</protein>
<dbReference type="HOGENOM" id="CLU_1584954_0_0_5"/>
<dbReference type="OrthoDB" id="870892at2"/>
<gene>
    <name evidence="2" type="ordered locus">PHZ_c0644</name>
</gene>
<keyword evidence="3" id="KW-1185">Reference proteome</keyword>
<reference evidence="2 3" key="1">
    <citation type="journal article" date="2008" name="BMC Genomics">
        <title>Complete genome of Phenylobacterium zucineum - a novel facultative intracellular bacterium isolated from human erythroleukemia cell line K562.</title>
        <authorList>
            <person name="Luo Y."/>
            <person name="Xu X."/>
            <person name="Ding Z."/>
            <person name="Liu Z."/>
            <person name="Zhang B."/>
            <person name="Yan Z."/>
            <person name="Sun J."/>
            <person name="Hu S."/>
            <person name="Hu X."/>
        </authorList>
    </citation>
    <scope>NUCLEOTIDE SEQUENCE [LARGE SCALE GENOMIC DNA]</scope>
    <source>
        <strain evidence="2 3">HLK1</strain>
    </source>
</reference>
<dbReference type="Pfam" id="PF04972">
    <property type="entry name" value="BON"/>
    <property type="match status" value="2"/>
</dbReference>
<dbReference type="Proteomes" id="UP000001868">
    <property type="component" value="Chromosome"/>
</dbReference>
<feature type="domain" description="BON" evidence="1">
    <location>
        <begin position="20"/>
        <end position="86"/>
    </location>
</feature>
<dbReference type="EMBL" id="CP000747">
    <property type="protein sequence ID" value="ACG77058.1"/>
    <property type="molecule type" value="Genomic_DNA"/>
</dbReference>
<evidence type="ECO:0000259" key="1">
    <source>
        <dbReference type="PROSITE" id="PS50914"/>
    </source>
</evidence>
<accession>B4RFH7</accession>
<evidence type="ECO:0000313" key="3">
    <source>
        <dbReference type="Proteomes" id="UP000001868"/>
    </source>
</evidence>
<dbReference type="InterPro" id="IPR007055">
    <property type="entry name" value="BON_dom"/>
</dbReference>